<protein>
    <submittedName>
        <fullName evidence="3">Helix-turn-helix domain-containing protein</fullName>
    </submittedName>
</protein>
<dbReference type="InterPro" id="IPR001387">
    <property type="entry name" value="Cro/C1-type_HTH"/>
</dbReference>
<evidence type="ECO:0000313" key="4">
    <source>
        <dbReference type="Proteomes" id="UP000198847"/>
    </source>
</evidence>
<evidence type="ECO:0000256" key="1">
    <source>
        <dbReference type="ARBA" id="ARBA00023125"/>
    </source>
</evidence>
<dbReference type="Proteomes" id="UP000198847">
    <property type="component" value="Unassembled WGS sequence"/>
</dbReference>
<evidence type="ECO:0000259" key="2">
    <source>
        <dbReference type="PROSITE" id="PS50943"/>
    </source>
</evidence>
<dbReference type="InterPro" id="IPR010982">
    <property type="entry name" value="Lambda_DNA-bd_dom_sf"/>
</dbReference>
<feature type="domain" description="HTH cro/C1-type" evidence="2">
    <location>
        <begin position="17"/>
        <end position="71"/>
    </location>
</feature>
<dbReference type="SMART" id="SM00530">
    <property type="entry name" value="HTH_XRE"/>
    <property type="match status" value="1"/>
</dbReference>
<dbReference type="Gene3D" id="1.10.260.40">
    <property type="entry name" value="lambda repressor-like DNA-binding domains"/>
    <property type="match status" value="1"/>
</dbReference>
<dbReference type="EMBL" id="FODY01000015">
    <property type="protein sequence ID" value="SEP25036.1"/>
    <property type="molecule type" value="Genomic_DNA"/>
</dbReference>
<reference evidence="3 4" key="1">
    <citation type="submission" date="2016-10" db="EMBL/GenBank/DDBJ databases">
        <authorList>
            <person name="de Groot N.N."/>
        </authorList>
    </citation>
    <scope>NUCLEOTIDE SEQUENCE [LARGE SCALE GENOMIC DNA]</scope>
    <source>
        <strain evidence="3 4">DSM 13305</strain>
    </source>
</reference>
<gene>
    <name evidence="3" type="ORF">SAMN04490178_11528</name>
</gene>
<keyword evidence="1" id="KW-0238">DNA-binding</keyword>
<accession>A0A1H8WBM3</accession>
<dbReference type="Pfam" id="PF01381">
    <property type="entry name" value="HTH_3"/>
    <property type="match status" value="1"/>
</dbReference>
<dbReference type="SUPFAM" id="SSF47413">
    <property type="entry name" value="lambda repressor-like DNA-binding domains"/>
    <property type="match status" value="1"/>
</dbReference>
<dbReference type="PANTHER" id="PTHR46558:SF11">
    <property type="entry name" value="HTH-TYPE TRANSCRIPTIONAL REGULATOR XRE"/>
    <property type="match status" value="1"/>
</dbReference>
<organism evidence="3 4">
    <name type="scientific">Propionispora vibrioides</name>
    <dbReference type="NCBI Taxonomy" id="112903"/>
    <lineage>
        <taxon>Bacteria</taxon>
        <taxon>Bacillati</taxon>
        <taxon>Bacillota</taxon>
        <taxon>Negativicutes</taxon>
        <taxon>Selenomonadales</taxon>
        <taxon>Sporomusaceae</taxon>
        <taxon>Propionispora</taxon>
    </lineage>
</organism>
<dbReference type="AlphaFoldDB" id="A0A1H8WBM3"/>
<dbReference type="PROSITE" id="PS50943">
    <property type="entry name" value="HTH_CROC1"/>
    <property type="match status" value="1"/>
</dbReference>
<dbReference type="GO" id="GO:0003677">
    <property type="term" value="F:DNA binding"/>
    <property type="evidence" value="ECO:0007669"/>
    <property type="project" value="UniProtKB-KW"/>
</dbReference>
<dbReference type="RefSeq" id="WP_143050618.1">
    <property type="nucleotide sequence ID" value="NZ_FODY01000015.1"/>
</dbReference>
<dbReference type="PANTHER" id="PTHR46558">
    <property type="entry name" value="TRACRIPTIONAL REGULATORY PROTEIN-RELATED-RELATED"/>
    <property type="match status" value="1"/>
</dbReference>
<dbReference type="OrthoDB" id="1684909at2"/>
<dbReference type="STRING" id="112903.SAMN04490178_11528"/>
<sequence>MQASQESREIQAIVERLKAIRKEAGLSQADFAKELGVSQGNVGTWETGKSLPGALALKAINQKFDYSVDWILAGNEQDLTTQKVEAIFDPDLKMMIDVLKNLLESNDPDLRGWTKIQFKEAFKQHCAAYDEKKINA</sequence>
<keyword evidence="4" id="KW-1185">Reference proteome</keyword>
<name>A0A1H8WBM3_9FIRM</name>
<evidence type="ECO:0000313" key="3">
    <source>
        <dbReference type="EMBL" id="SEP25036.1"/>
    </source>
</evidence>
<proteinExistence type="predicted"/>
<dbReference type="CDD" id="cd00093">
    <property type="entry name" value="HTH_XRE"/>
    <property type="match status" value="1"/>
</dbReference>